<evidence type="ECO:0008006" key="2">
    <source>
        <dbReference type="Google" id="ProtNLM"/>
    </source>
</evidence>
<sequence length="205" mass="23397">MHTVVGIPLAPSYQCDSRITTLLESWDRAPDVTTFYAATDDVTVGRDKIVLFAQNLIPRPTHILFVDHDVMPRYTTLKKLLADDKDVVAGVYPLSQGCKIAWCLSREDPFKALPINELPDNMFKATYSGCGMMLVKMEVFDNLEWPYWKNEFRLGAKSSTEDVYFCKKLAKAGYDIWIDPKLKCSHFRLIDLLGVAMNYMKGNKQ</sequence>
<name>A0A0F9LB79_9ZZZZ</name>
<dbReference type="SUPFAM" id="SSF53448">
    <property type="entry name" value="Nucleotide-diphospho-sugar transferases"/>
    <property type="match status" value="1"/>
</dbReference>
<accession>A0A0F9LB79</accession>
<protein>
    <recommendedName>
        <fullName evidence="2">Glycosyltransferase 2-like domain-containing protein</fullName>
    </recommendedName>
</protein>
<proteinExistence type="predicted"/>
<gene>
    <name evidence="1" type="ORF">LCGC14_1221080</name>
</gene>
<comment type="caution">
    <text evidence="1">The sequence shown here is derived from an EMBL/GenBank/DDBJ whole genome shotgun (WGS) entry which is preliminary data.</text>
</comment>
<dbReference type="Gene3D" id="3.90.550.40">
    <property type="match status" value="1"/>
</dbReference>
<dbReference type="EMBL" id="LAZR01006430">
    <property type="protein sequence ID" value="KKM92169.1"/>
    <property type="molecule type" value="Genomic_DNA"/>
</dbReference>
<dbReference type="InterPro" id="IPR029044">
    <property type="entry name" value="Nucleotide-diphossugar_trans"/>
</dbReference>
<dbReference type="AlphaFoldDB" id="A0A0F9LB79"/>
<organism evidence="1">
    <name type="scientific">marine sediment metagenome</name>
    <dbReference type="NCBI Taxonomy" id="412755"/>
    <lineage>
        <taxon>unclassified sequences</taxon>
        <taxon>metagenomes</taxon>
        <taxon>ecological metagenomes</taxon>
    </lineage>
</organism>
<evidence type="ECO:0000313" key="1">
    <source>
        <dbReference type="EMBL" id="KKM92169.1"/>
    </source>
</evidence>
<reference evidence="1" key="1">
    <citation type="journal article" date="2015" name="Nature">
        <title>Complex archaea that bridge the gap between prokaryotes and eukaryotes.</title>
        <authorList>
            <person name="Spang A."/>
            <person name="Saw J.H."/>
            <person name="Jorgensen S.L."/>
            <person name="Zaremba-Niedzwiedzka K."/>
            <person name="Martijn J."/>
            <person name="Lind A.E."/>
            <person name="van Eijk R."/>
            <person name="Schleper C."/>
            <person name="Guy L."/>
            <person name="Ettema T.J."/>
        </authorList>
    </citation>
    <scope>NUCLEOTIDE SEQUENCE</scope>
</reference>